<dbReference type="InterPro" id="IPR012507">
    <property type="entry name" value="YibE_F"/>
</dbReference>
<evidence type="ECO:0000313" key="4">
    <source>
        <dbReference type="Proteomes" id="UP000095447"/>
    </source>
</evidence>
<proteinExistence type="predicted"/>
<accession>A0A173WVF1</accession>
<dbReference type="Proteomes" id="UP000095762">
    <property type="component" value="Unassembled WGS sequence"/>
</dbReference>
<feature type="transmembrane region" description="Helical" evidence="1">
    <location>
        <begin position="222"/>
        <end position="244"/>
    </location>
</feature>
<keyword evidence="1" id="KW-0472">Membrane</keyword>
<dbReference type="EMBL" id="CZBP01000035">
    <property type="protein sequence ID" value="CUQ36093.1"/>
    <property type="molecule type" value="Genomic_DNA"/>
</dbReference>
<feature type="transmembrane region" description="Helical" evidence="1">
    <location>
        <begin position="76"/>
        <end position="96"/>
    </location>
</feature>
<dbReference type="RefSeq" id="WP_022381228.1">
    <property type="nucleotide sequence ID" value="NZ_CYZA01000001.1"/>
</dbReference>
<dbReference type="Pfam" id="PF07907">
    <property type="entry name" value="YibE_F"/>
    <property type="match status" value="1"/>
</dbReference>
<evidence type="ECO:0000313" key="2">
    <source>
        <dbReference type="EMBL" id="CUN43492.1"/>
    </source>
</evidence>
<dbReference type="PANTHER" id="PTHR41771">
    <property type="entry name" value="MEMBRANE PROTEIN-RELATED"/>
    <property type="match status" value="1"/>
</dbReference>
<feature type="transmembrane region" description="Helical" evidence="1">
    <location>
        <begin position="179"/>
        <end position="202"/>
    </location>
</feature>
<protein>
    <submittedName>
        <fullName evidence="2">YibE/F-like protein</fullName>
    </submittedName>
</protein>
<reference evidence="4 5" key="1">
    <citation type="submission" date="2015-09" db="EMBL/GenBank/DDBJ databases">
        <authorList>
            <consortium name="Pathogen Informatics"/>
        </authorList>
    </citation>
    <scope>NUCLEOTIDE SEQUENCE [LARGE SCALE GENOMIC DNA]</scope>
    <source>
        <strain evidence="2 4">2789STDY5608838</strain>
        <strain evidence="3 5">2789STDY5834957</strain>
    </source>
</reference>
<feature type="transmembrane region" description="Helical" evidence="1">
    <location>
        <begin position="122"/>
        <end position="143"/>
    </location>
</feature>
<dbReference type="AlphaFoldDB" id="A0A173WVF1"/>
<evidence type="ECO:0000313" key="3">
    <source>
        <dbReference type="EMBL" id="CUQ36093.1"/>
    </source>
</evidence>
<feature type="transmembrane region" description="Helical" evidence="1">
    <location>
        <begin position="31"/>
        <end position="64"/>
    </location>
</feature>
<dbReference type="GeneID" id="75079833"/>
<dbReference type="EMBL" id="CYZA01000001">
    <property type="protein sequence ID" value="CUN43492.1"/>
    <property type="molecule type" value="Genomic_DNA"/>
</dbReference>
<sequence>MIIFLALVLIILMILIGGERGAVSLMTLAGNIVILFISILLMSIGFPALLLILAAGAGVCYNSLFYQNGNNPKTRAAFLATLLVMLLLFIPIYLIIWRSGSYGLNELQLSEDDFMYYYSTDIHINMLHVAVFVTVFSTLGAVIDTALSVTSSVYEVWTHKNSLTAKELTSSGYQVGKEIIGTTVNTLLFAYLGGSILLFAYVQTQQYNLEIILNSKFLFQDVAIMLSGAIACLFTVPVSIRCVIRQIHHAASETDHS</sequence>
<dbReference type="PIRSF" id="PIRSF031503">
    <property type="entry name" value="UCP031503_mp"/>
    <property type="match status" value="1"/>
</dbReference>
<name>A0A173WVF1_9FIRM</name>
<dbReference type="Proteomes" id="UP000095447">
    <property type="component" value="Unassembled WGS sequence"/>
</dbReference>
<dbReference type="PANTHER" id="PTHR41771:SF1">
    <property type="entry name" value="MEMBRANE PROTEIN"/>
    <property type="match status" value="1"/>
</dbReference>
<keyword evidence="1" id="KW-1133">Transmembrane helix</keyword>
<dbReference type="InterPro" id="IPR014564">
    <property type="entry name" value="UCP031503_TM"/>
</dbReference>
<evidence type="ECO:0000313" key="5">
    <source>
        <dbReference type="Proteomes" id="UP000095762"/>
    </source>
</evidence>
<evidence type="ECO:0000256" key="1">
    <source>
        <dbReference type="SAM" id="Phobius"/>
    </source>
</evidence>
<keyword evidence="1" id="KW-0812">Transmembrane</keyword>
<gene>
    <name evidence="2" type="ORF">ERS852395_00327</name>
    <name evidence="3" type="ORF">ERS852569_03375</name>
</gene>
<organism evidence="2 4">
    <name type="scientific">Blautia obeum</name>
    <dbReference type="NCBI Taxonomy" id="40520"/>
    <lineage>
        <taxon>Bacteria</taxon>
        <taxon>Bacillati</taxon>
        <taxon>Bacillota</taxon>
        <taxon>Clostridia</taxon>
        <taxon>Lachnospirales</taxon>
        <taxon>Lachnospiraceae</taxon>
        <taxon>Blautia</taxon>
    </lineage>
</organism>